<evidence type="ECO:0000313" key="2">
    <source>
        <dbReference type="EMBL" id="AWA82256.1"/>
    </source>
</evidence>
<protein>
    <submittedName>
        <fullName evidence="2">Uncharacterized protein</fullName>
    </submittedName>
</protein>
<feature type="region of interest" description="Disordered" evidence="1">
    <location>
        <begin position="638"/>
        <end position="700"/>
    </location>
</feature>
<accession>A0A2S0S4N8</accession>
<dbReference type="EMBL" id="MF893252">
    <property type="protein sequence ID" value="AWA82256.1"/>
    <property type="molecule type" value="Genomic_RNA"/>
</dbReference>
<feature type="compositionally biased region" description="Acidic residues" evidence="1">
    <location>
        <begin position="684"/>
        <end position="700"/>
    </location>
</feature>
<evidence type="ECO:0000256" key="1">
    <source>
        <dbReference type="SAM" id="MobiDB-lite"/>
    </source>
</evidence>
<proteinExistence type="predicted"/>
<organism evidence="2">
    <name type="scientific">Mogami virus</name>
    <dbReference type="NCBI Taxonomy" id="2170597"/>
    <lineage>
        <taxon>Viruses</taxon>
        <taxon>Riboviria</taxon>
    </lineage>
</organism>
<name>A0A2S0S4N8_9VIRU</name>
<sequence length="700" mass="77082">MNSVVVSEPESTNHTMNNLNARFQALANRRVSLAKIGVKLSQSPWLATGETQELGEFAELIKLPMIASCGIELNLRGVQAAVLPSRIIGWAPTLAMVSITHAWFNTMPNFRKMDEERQNSYVIGAMTNFAEITNEDLTPDKILAARKTIITGLKSKAPTRTAMQSVFRSMKNVITTGGFNRRVLHQHGLYYFPWSLWNPGSPLLKEFISRVALHPDPDTTIEIPAELLEALDTAEIWTSQDPDVLLREWKGMTIEQIAVFYHHEAMNSGLASRWIAIALFVSSATISKNAFSDNWVTSRVERLEREIPGVQDNSVITAALLTTYSQLYPKERQAPHLIYNAIAYNYTVAATSGLSSIKWILEQARASNVSALTGLAETMTTHKTLSATILMSHFGENQVRSAALLALRLIINPWISITSPPISMSQYPDLAYLGLRLGFLSANKGRGRRAQYGGNPDANSTKGKVFLDSFADSIVELSGKSGQTALSIENIALMYGYKATPEGLDSWVMTKTQVTGSLESGPSTPTTTTVTSSTFEAWMTGTLINNVDKAFQLVMSALRVSAGQQTYAEFACSNDQYEVAHINTTPLSDQLKRAAETLGITLTDDERSNTPIALTKIIEGEHAYKIATSYIYELVSQPDIHNDDNPGQNDAPPPPRNQPDNQEPRQQDPPVDNPPPRQPHPLDEPEDAGDEDLVFDDAAM</sequence>
<reference evidence="2" key="1">
    <citation type="journal article" date="2018" name="Virus Evol.">
        <title>The virome of Drosophila suzukii, an invasive pest of soft fruit.</title>
        <authorList>
            <person name="Medd N.C."/>
            <person name="Fellous S."/>
            <person name="Waldron F.M."/>
            <person name="Xuereb A."/>
            <person name="Nakai M."/>
            <person name="Cross J.V."/>
            <person name="Obbard D.J."/>
        </authorList>
    </citation>
    <scope>NUCLEOTIDE SEQUENCE</scope>
    <source>
        <strain evidence="2">Jap1</strain>
    </source>
</reference>